<organism evidence="3 4">
    <name type="scientific">Prorocentrum cordatum</name>
    <dbReference type="NCBI Taxonomy" id="2364126"/>
    <lineage>
        <taxon>Eukaryota</taxon>
        <taxon>Sar</taxon>
        <taxon>Alveolata</taxon>
        <taxon>Dinophyceae</taxon>
        <taxon>Prorocentrales</taxon>
        <taxon>Prorocentraceae</taxon>
        <taxon>Prorocentrum</taxon>
    </lineage>
</organism>
<sequence>MALTVFLHCILTICTLSNMFAEAHMASLGTDVSAEEGGLPPRCVFDALALEAGTGVAARQRPRRAWATVQAAAAVRRPAPLSPRTALALQLGRRARLPERPPRPEAQQTPDQACLRASEVLFNALALDIGGATRGLPERRSGPPSVRRRRKMLEAAALAERMKVLEAAAAADALLGQRDMDEDRSETVTTRTTSGSLTAVGSAGSAPSTPGGALLGGLLL</sequence>
<comment type="caution">
    <text evidence="3">The sequence shown here is derived from an EMBL/GenBank/DDBJ whole genome shotgun (WGS) entry which is preliminary data.</text>
</comment>
<gene>
    <name evidence="3" type="ORF">PCOR1329_LOCUS7548</name>
</gene>
<evidence type="ECO:0000256" key="1">
    <source>
        <dbReference type="SAM" id="MobiDB-lite"/>
    </source>
</evidence>
<feature type="region of interest" description="Disordered" evidence="1">
    <location>
        <begin position="177"/>
        <end position="208"/>
    </location>
</feature>
<accession>A0ABN9Q3H3</accession>
<dbReference type="EMBL" id="CAUYUJ010002047">
    <property type="protein sequence ID" value="CAK0798921.1"/>
    <property type="molecule type" value="Genomic_DNA"/>
</dbReference>
<evidence type="ECO:0000313" key="3">
    <source>
        <dbReference type="EMBL" id="CAK0798921.1"/>
    </source>
</evidence>
<name>A0ABN9Q3H3_9DINO</name>
<reference evidence="3" key="1">
    <citation type="submission" date="2023-10" db="EMBL/GenBank/DDBJ databases">
        <authorList>
            <person name="Chen Y."/>
            <person name="Shah S."/>
            <person name="Dougan E. K."/>
            <person name="Thang M."/>
            <person name="Chan C."/>
        </authorList>
    </citation>
    <scope>NUCLEOTIDE SEQUENCE [LARGE SCALE GENOMIC DNA]</scope>
</reference>
<feature type="signal peptide" evidence="2">
    <location>
        <begin position="1"/>
        <end position="25"/>
    </location>
</feature>
<feature type="compositionally biased region" description="Low complexity" evidence="1">
    <location>
        <begin position="187"/>
        <end position="208"/>
    </location>
</feature>
<proteinExistence type="predicted"/>
<dbReference type="Proteomes" id="UP001189429">
    <property type="component" value="Unassembled WGS sequence"/>
</dbReference>
<protein>
    <submittedName>
        <fullName evidence="3">Uncharacterized protein</fullName>
    </submittedName>
</protein>
<feature type="chain" id="PRO_5047003848" evidence="2">
    <location>
        <begin position="26"/>
        <end position="220"/>
    </location>
</feature>
<keyword evidence="2" id="KW-0732">Signal</keyword>
<evidence type="ECO:0000313" key="4">
    <source>
        <dbReference type="Proteomes" id="UP001189429"/>
    </source>
</evidence>
<evidence type="ECO:0000256" key="2">
    <source>
        <dbReference type="SAM" id="SignalP"/>
    </source>
</evidence>
<keyword evidence="4" id="KW-1185">Reference proteome</keyword>